<feature type="domain" description="DUF1565" evidence="5">
    <location>
        <begin position="34"/>
        <end position="227"/>
    </location>
</feature>
<evidence type="ECO:0000256" key="4">
    <source>
        <dbReference type="SAM" id="SignalP"/>
    </source>
</evidence>
<evidence type="ECO:0000259" key="5">
    <source>
        <dbReference type="Pfam" id="PF07602"/>
    </source>
</evidence>
<dbReference type="Pfam" id="PF07602">
    <property type="entry name" value="DUF1565"/>
    <property type="match status" value="1"/>
</dbReference>
<dbReference type="SUPFAM" id="SSF51126">
    <property type="entry name" value="Pectin lyase-like"/>
    <property type="match status" value="1"/>
</dbReference>
<dbReference type="PANTHER" id="PTHR40088:SF2">
    <property type="entry name" value="SECRETED SUGAR HYDROLASE"/>
    <property type="match status" value="1"/>
</dbReference>
<gene>
    <name evidence="8" type="ORF">ENK44_00665</name>
</gene>
<dbReference type="Gene3D" id="2.160.20.10">
    <property type="entry name" value="Single-stranded right-handed beta-helix, Pectin lyase-like"/>
    <property type="match status" value="1"/>
</dbReference>
<evidence type="ECO:0000313" key="8">
    <source>
        <dbReference type="EMBL" id="HGY54187.1"/>
    </source>
</evidence>
<comment type="subcellular location">
    <subcellularLocation>
        <location evidence="1">Secreted</location>
    </subcellularLocation>
</comment>
<dbReference type="InterPro" id="IPR012334">
    <property type="entry name" value="Pectin_lyas_fold"/>
</dbReference>
<dbReference type="NCBIfam" id="TIGR04183">
    <property type="entry name" value="Por_Secre_tail"/>
    <property type="match status" value="1"/>
</dbReference>
<dbReference type="InterPro" id="IPR052052">
    <property type="entry name" value="Polysaccharide_Lyase_9"/>
</dbReference>
<dbReference type="GO" id="GO:0016837">
    <property type="term" value="F:carbon-oxygen lyase activity, acting on polysaccharides"/>
    <property type="evidence" value="ECO:0007669"/>
    <property type="project" value="TreeGrafter"/>
</dbReference>
<dbReference type="PANTHER" id="PTHR40088">
    <property type="entry name" value="PECTATE LYASE (EUROFUNG)"/>
    <property type="match status" value="1"/>
</dbReference>
<evidence type="ECO:0000256" key="3">
    <source>
        <dbReference type="ARBA" id="ARBA00022729"/>
    </source>
</evidence>
<keyword evidence="3 4" id="KW-0732">Signal</keyword>
<feature type="domain" description="Right handed beta helix" evidence="6">
    <location>
        <begin position="275"/>
        <end position="419"/>
    </location>
</feature>
<dbReference type="InterPro" id="IPR059226">
    <property type="entry name" value="Choice_anch_Q_dom"/>
</dbReference>
<proteinExistence type="predicted"/>
<sequence length="601" mass="66072">MRKRIDIMKLFVVLSMVLFFSMAAFAKTYYVSTAGNDSNTGSGSSPWLTIQHAVDQVVAGDTILVKSGVYNELVTFNKSGSEADGYIVLQNAPGESPIIDGSGLAGSGGWIPALIKIISKNYIKVVGFELRNLITSDSGVFPAGIWIRGTSHHIELLNNIVHHIEMNKSNAGAHGIAVYGTSAPDSIHEILLDGNEIYACKLGWSESLVLNGNVSNFIIRNNKVHDNDNIGYDFIGFEGECPDPTYDQARYGQVYDNVVYNIDSRTNPAYGGEASADGFYVDGGRDIVFEHNTAYQCNIGFELASEHKGKSTSGITMRNNFIYDNHVIGIAIGGYDSNRGTTDDCYIVNNSLYNNNTDNLGWGAEILMQYYCQNNTFKNNIIYAAAGKPVVLNETQSGTNNIFDNNLYYGTSGIYWNWRGTEYSSFSAYQSGSGQDAHGLFADPLYISPEDGNLRIGDGSPAIDRGDNLSPDIIGTQDIDKKDRIINSIVDIGAFEYDSVSTGFEQSRDVHHPKAFILYQNFPNPFNPATVIRYKLSETARVEISVYNILGQKLITLINEKKAPGKYEVIFDAAMLPSGVYTYTLQTGDGTRLARKMLYLK</sequence>
<evidence type="ECO:0000256" key="2">
    <source>
        <dbReference type="ARBA" id="ARBA00022525"/>
    </source>
</evidence>
<dbReference type="InterPro" id="IPR026444">
    <property type="entry name" value="Secre_tail"/>
</dbReference>
<dbReference type="Proteomes" id="UP000885779">
    <property type="component" value="Unassembled WGS sequence"/>
</dbReference>
<accession>A0A7V4UBS0</accession>
<feature type="signal peptide" evidence="4">
    <location>
        <begin position="1"/>
        <end position="26"/>
    </location>
</feature>
<organism evidence="8">
    <name type="scientific">Caldithrix abyssi</name>
    <dbReference type="NCBI Taxonomy" id="187145"/>
    <lineage>
        <taxon>Bacteria</taxon>
        <taxon>Pseudomonadati</taxon>
        <taxon>Calditrichota</taxon>
        <taxon>Calditrichia</taxon>
        <taxon>Calditrichales</taxon>
        <taxon>Calditrichaceae</taxon>
        <taxon>Caldithrix</taxon>
    </lineage>
</organism>
<dbReference type="Gene3D" id="2.60.40.4070">
    <property type="match status" value="1"/>
</dbReference>
<dbReference type="Pfam" id="PF13229">
    <property type="entry name" value="Beta_helix"/>
    <property type="match status" value="1"/>
</dbReference>
<name>A0A7V4UBS0_CALAY</name>
<keyword evidence="2" id="KW-0964">Secreted</keyword>
<dbReference type="NCBIfam" id="NF041518">
    <property type="entry name" value="choice_anch_Q"/>
    <property type="match status" value="1"/>
</dbReference>
<dbReference type="GO" id="GO:0005576">
    <property type="term" value="C:extracellular region"/>
    <property type="evidence" value="ECO:0007669"/>
    <property type="project" value="UniProtKB-SubCell"/>
</dbReference>
<evidence type="ECO:0000256" key="1">
    <source>
        <dbReference type="ARBA" id="ARBA00004613"/>
    </source>
</evidence>
<evidence type="ECO:0000259" key="7">
    <source>
        <dbReference type="Pfam" id="PF18962"/>
    </source>
</evidence>
<dbReference type="AlphaFoldDB" id="A0A7V4UBS0"/>
<feature type="domain" description="Secretion system C-terminal sorting" evidence="7">
    <location>
        <begin position="522"/>
        <end position="596"/>
    </location>
</feature>
<dbReference type="InterPro" id="IPR039448">
    <property type="entry name" value="Beta_helix"/>
</dbReference>
<reference evidence="8" key="1">
    <citation type="journal article" date="2020" name="mSystems">
        <title>Genome- and Community-Level Interaction Insights into Carbon Utilization and Element Cycling Functions of Hydrothermarchaeota in Hydrothermal Sediment.</title>
        <authorList>
            <person name="Zhou Z."/>
            <person name="Liu Y."/>
            <person name="Xu W."/>
            <person name="Pan J."/>
            <person name="Luo Z.H."/>
            <person name="Li M."/>
        </authorList>
    </citation>
    <scope>NUCLEOTIDE SEQUENCE [LARGE SCALE GENOMIC DNA]</scope>
    <source>
        <strain evidence="8">HyVt-577</strain>
    </source>
</reference>
<feature type="chain" id="PRO_5030634717" evidence="4">
    <location>
        <begin position="27"/>
        <end position="601"/>
    </location>
</feature>
<evidence type="ECO:0000259" key="6">
    <source>
        <dbReference type="Pfam" id="PF13229"/>
    </source>
</evidence>
<dbReference type="SMART" id="SM00710">
    <property type="entry name" value="PbH1"/>
    <property type="match status" value="9"/>
</dbReference>
<dbReference type="Pfam" id="PF18962">
    <property type="entry name" value="Por_Secre_tail"/>
    <property type="match status" value="1"/>
</dbReference>
<dbReference type="InterPro" id="IPR011050">
    <property type="entry name" value="Pectin_lyase_fold/virulence"/>
</dbReference>
<comment type="caution">
    <text evidence="8">The sequence shown here is derived from an EMBL/GenBank/DDBJ whole genome shotgun (WGS) entry which is preliminary data.</text>
</comment>
<protein>
    <submittedName>
        <fullName evidence="8">T9SS type A sorting domain-containing protein</fullName>
    </submittedName>
</protein>
<dbReference type="EMBL" id="DRQG01000007">
    <property type="protein sequence ID" value="HGY54187.1"/>
    <property type="molecule type" value="Genomic_DNA"/>
</dbReference>
<dbReference type="InterPro" id="IPR011459">
    <property type="entry name" value="DUF1565"/>
</dbReference>
<dbReference type="InterPro" id="IPR006626">
    <property type="entry name" value="PbH1"/>
</dbReference>